<dbReference type="Gene3D" id="2.60.40.10">
    <property type="entry name" value="Immunoglobulins"/>
    <property type="match status" value="1"/>
</dbReference>
<accession>A0A940DIQ5</accession>
<dbReference type="PROSITE" id="PS50835">
    <property type="entry name" value="IG_LIKE"/>
    <property type="match status" value="1"/>
</dbReference>
<gene>
    <name evidence="2" type="ORF">IAC51_01820</name>
</gene>
<dbReference type="InterPro" id="IPR007110">
    <property type="entry name" value="Ig-like_dom"/>
</dbReference>
<feature type="domain" description="Ig-like" evidence="1">
    <location>
        <begin position="492"/>
        <end position="547"/>
    </location>
</feature>
<dbReference type="EMBL" id="JADIMV010000034">
    <property type="protein sequence ID" value="MBO8439368.1"/>
    <property type="molecule type" value="Genomic_DNA"/>
</dbReference>
<sequence>MENGEWQLLVGDDAEDCMDKWYIGANVDVAPIDGEQAMYISSDGGTSPVYGSNKNIVVAYRLVSLPSTVTKSKYIELTFDWKNQAPAKSGAALYVALIPDNFPLAVESEDGSATEPAWLGAYKQNIDIQTSTRPVDKLQDAGYWMSAHTRLAMSPGEVYKLVFVWINDGKSNPTDEGADPYISACIDNIQMSSTDCPMPTDMAVDDGCDSTVVSWSGSIYNYELQYRQSGTEEWKSVSGIQENSHTFTNMPEGIYDFRVRSIGTGDEISVFNSLYSQLVFCPDNHCINYVDLNSPDITCFKGTVTAGSASLAECDPVDYGNKEKMSRHTIHWDPNEYDPRTLGRLKTVPDGELASIRLGNWNPHAEAEAIEIKYEVDVSKAAVLLLSYALVFEEPNHDKLEQPYFKLVLLNDNGYEIDPTCGKAEFYADPESKEWIRNTHNGSTIAWKDWTTIGFDLSLMDGETITIHLESRDCSQGMHYAYSYFTMGCASGTIENVSCGADPIVNLEAPPGFDYRWYTSADPDNTISEEQVLSVEASDRTSYMCDVMFKQNHACSFTLNTVVSPREPHAEYEYKFVPKGCRNIVQLINKSHVDSRDESGNIICTDELTETAYWWLDGGDVIYGDTVTYELPREGGKLNVKLKVGLSDDHCVDSLIESITVPTILSRPDTIDSVICWGDYIQFEGAILATDTIHTAYLKNCAECDSLMTVILDVKDRIYPTEITDTICFGDSLVYDGKVYKTEGQYSLNYPTPEGCDSIVNVSLAIRPEVTFTYSTKPEAGAPNTGEIVISDAPEGYTYELDGVPDAPLTGLKGGTYVLQLFSRYGCPSTPVAVTVDKECLVVDTDFSGIHSACSGDSVIVLPCGFPAGVPTTYAIEYGQSALDAGFVNCTDTFDVDEVTVVIPDSCRAGHYDAALTIYDVICEEQVFPLAIDVLYPSDIIVQKWDNVLAVKNERYNGGYTFAAFQWYKDDVPLTGEIGSYLYLGADAVLDTAGAYSVMLTRADDGVSLRSCPVIPTVAKPEVTPYPVVTALPAGMPLKIKGVERRYALRVYNAAGQLCFAGSVDEGEDEIDMPTVPGVYLLVMDDGESAVHHKVLVR</sequence>
<dbReference type="InterPro" id="IPR003961">
    <property type="entry name" value="FN3_dom"/>
</dbReference>
<evidence type="ECO:0000313" key="3">
    <source>
        <dbReference type="Proteomes" id="UP000712007"/>
    </source>
</evidence>
<evidence type="ECO:0000259" key="1">
    <source>
        <dbReference type="PROSITE" id="PS50835"/>
    </source>
</evidence>
<dbReference type="CDD" id="cd00063">
    <property type="entry name" value="FN3"/>
    <property type="match status" value="1"/>
</dbReference>
<protein>
    <recommendedName>
        <fullName evidence="1">Ig-like domain-containing protein</fullName>
    </recommendedName>
</protein>
<proteinExistence type="predicted"/>
<dbReference type="SUPFAM" id="SSF49265">
    <property type="entry name" value="Fibronectin type III"/>
    <property type="match status" value="1"/>
</dbReference>
<reference evidence="2" key="1">
    <citation type="submission" date="2020-10" db="EMBL/GenBank/DDBJ databases">
        <authorList>
            <person name="Gilroy R."/>
        </authorList>
    </citation>
    <scope>NUCLEOTIDE SEQUENCE</scope>
    <source>
        <strain evidence="2">3924</strain>
    </source>
</reference>
<comment type="caution">
    <text evidence="2">The sequence shown here is derived from an EMBL/GenBank/DDBJ whole genome shotgun (WGS) entry which is preliminary data.</text>
</comment>
<dbReference type="InterPro" id="IPR036116">
    <property type="entry name" value="FN3_sf"/>
</dbReference>
<reference evidence="2" key="2">
    <citation type="journal article" date="2021" name="PeerJ">
        <title>Extensive microbial diversity within the chicken gut microbiome revealed by metagenomics and culture.</title>
        <authorList>
            <person name="Gilroy R."/>
            <person name="Ravi A."/>
            <person name="Getino M."/>
            <person name="Pursley I."/>
            <person name="Horton D.L."/>
            <person name="Alikhan N.F."/>
            <person name="Baker D."/>
            <person name="Gharbi K."/>
            <person name="Hall N."/>
            <person name="Watson M."/>
            <person name="Adriaenssens E.M."/>
            <person name="Foster-Nyarko E."/>
            <person name="Jarju S."/>
            <person name="Secka A."/>
            <person name="Antonio M."/>
            <person name="Oren A."/>
            <person name="Chaudhuri R.R."/>
            <person name="La Ragione R."/>
            <person name="Hildebrand F."/>
            <person name="Pallen M.J."/>
        </authorList>
    </citation>
    <scope>NUCLEOTIDE SEQUENCE</scope>
    <source>
        <strain evidence="2">3924</strain>
    </source>
</reference>
<name>A0A940DIQ5_9BACT</name>
<dbReference type="Proteomes" id="UP000712007">
    <property type="component" value="Unassembled WGS sequence"/>
</dbReference>
<dbReference type="InterPro" id="IPR013783">
    <property type="entry name" value="Ig-like_fold"/>
</dbReference>
<organism evidence="2 3">
    <name type="scientific">Candidatus Aphodosoma intestinipullorum</name>
    <dbReference type="NCBI Taxonomy" id="2840674"/>
    <lineage>
        <taxon>Bacteria</taxon>
        <taxon>Pseudomonadati</taxon>
        <taxon>Bacteroidota</taxon>
        <taxon>Bacteroidia</taxon>
        <taxon>Bacteroidales</taxon>
        <taxon>Candidatus Aphodosoma</taxon>
    </lineage>
</organism>
<dbReference type="AlphaFoldDB" id="A0A940DIQ5"/>
<evidence type="ECO:0000313" key="2">
    <source>
        <dbReference type="EMBL" id="MBO8439368.1"/>
    </source>
</evidence>